<evidence type="ECO:0000259" key="2">
    <source>
        <dbReference type="PROSITE" id="PS50181"/>
    </source>
</evidence>
<feature type="compositionally biased region" description="Basic and acidic residues" evidence="1">
    <location>
        <begin position="329"/>
        <end position="338"/>
    </location>
</feature>
<reference evidence="3 4" key="1">
    <citation type="submission" date="2019-12" db="EMBL/GenBank/DDBJ databases">
        <title>Chromosome-level assembly of the Caenorhabditis remanei genome.</title>
        <authorList>
            <person name="Teterina A.A."/>
            <person name="Willis J.H."/>
            <person name="Phillips P.C."/>
        </authorList>
    </citation>
    <scope>NUCLEOTIDE SEQUENCE [LARGE SCALE GENOMIC DNA]</scope>
    <source>
        <strain evidence="3 4">PX506</strain>
        <tissue evidence="3">Whole organism</tissue>
    </source>
</reference>
<protein>
    <recommendedName>
        <fullName evidence="2">F-box domain-containing protein</fullName>
    </recommendedName>
</protein>
<accession>A0A6A5GP88</accession>
<dbReference type="PANTHER" id="PTHR21503:SF8">
    <property type="entry name" value="F-BOX ASSOCIATED DOMAIN-CONTAINING PROTEIN-RELATED"/>
    <property type="match status" value="1"/>
</dbReference>
<dbReference type="Proteomes" id="UP000483820">
    <property type="component" value="Chromosome IV"/>
</dbReference>
<dbReference type="PANTHER" id="PTHR21503">
    <property type="entry name" value="F-BOX-CONTAINING HYPOTHETICAL PROTEIN C.ELEGANS"/>
    <property type="match status" value="1"/>
</dbReference>
<dbReference type="EMBL" id="WUAV01000004">
    <property type="protein sequence ID" value="KAF1756316.1"/>
    <property type="molecule type" value="Genomic_DNA"/>
</dbReference>
<name>A0A6A5GP88_CAERE</name>
<dbReference type="CTD" id="9799733"/>
<comment type="caution">
    <text evidence="3">The sequence shown here is derived from an EMBL/GenBank/DDBJ whole genome shotgun (WGS) entry which is preliminary data.</text>
</comment>
<proteinExistence type="predicted"/>
<dbReference type="Pfam" id="PF07735">
    <property type="entry name" value="FBA_2"/>
    <property type="match status" value="1"/>
</dbReference>
<dbReference type="PROSITE" id="PS50181">
    <property type="entry name" value="FBOX"/>
    <property type="match status" value="1"/>
</dbReference>
<dbReference type="InterPro" id="IPR012885">
    <property type="entry name" value="F-box_Sdz-33"/>
</dbReference>
<evidence type="ECO:0000256" key="1">
    <source>
        <dbReference type="SAM" id="MobiDB-lite"/>
    </source>
</evidence>
<feature type="region of interest" description="Disordered" evidence="1">
    <location>
        <begin position="326"/>
        <end position="355"/>
    </location>
</feature>
<organism evidence="3 4">
    <name type="scientific">Caenorhabditis remanei</name>
    <name type="common">Caenorhabditis vulgaris</name>
    <dbReference type="NCBI Taxonomy" id="31234"/>
    <lineage>
        <taxon>Eukaryota</taxon>
        <taxon>Metazoa</taxon>
        <taxon>Ecdysozoa</taxon>
        <taxon>Nematoda</taxon>
        <taxon>Chromadorea</taxon>
        <taxon>Rhabditida</taxon>
        <taxon>Rhabditina</taxon>
        <taxon>Rhabditomorpha</taxon>
        <taxon>Rhabditoidea</taxon>
        <taxon>Rhabditidae</taxon>
        <taxon>Peloderinae</taxon>
        <taxon>Caenorhabditis</taxon>
    </lineage>
</organism>
<dbReference type="GeneID" id="9799733"/>
<dbReference type="InterPro" id="IPR001810">
    <property type="entry name" value="F-box_dom"/>
</dbReference>
<feature type="compositionally biased region" description="Basic and acidic residues" evidence="1">
    <location>
        <begin position="344"/>
        <end position="355"/>
    </location>
</feature>
<feature type="domain" description="F-box" evidence="2">
    <location>
        <begin position="3"/>
        <end position="58"/>
    </location>
</feature>
<dbReference type="AlphaFoldDB" id="A0A6A5GP88"/>
<evidence type="ECO:0000313" key="3">
    <source>
        <dbReference type="EMBL" id="KAF1756316.1"/>
    </source>
</evidence>
<dbReference type="Pfam" id="PF00646">
    <property type="entry name" value="F-box"/>
    <property type="match status" value="1"/>
</dbReference>
<feature type="compositionally biased region" description="Low complexity" evidence="1">
    <location>
        <begin position="428"/>
        <end position="442"/>
    </location>
</feature>
<gene>
    <name evidence="3" type="ORF">GCK72_012769</name>
</gene>
<feature type="region of interest" description="Disordered" evidence="1">
    <location>
        <begin position="397"/>
        <end position="448"/>
    </location>
</feature>
<evidence type="ECO:0000313" key="4">
    <source>
        <dbReference type="Proteomes" id="UP000483820"/>
    </source>
</evidence>
<dbReference type="KEGG" id="crq:GCK72_012769"/>
<dbReference type="RefSeq" id="XP_053584157.1">
    <property type="nucleotide sequence ID" value="XM_053729385.1"/>
</dbReference>
<sequence>MSRFPLLRLPTLPLLNCIQYLKVFEIIDFSLLSKRTKALVSLVNWNHPDIHANFYENSKLCLKFPNDPALHGLKVFHYLTFPNDEHFETMRKMAEHVSMIFRTPITSLSTNRLNDQLTMSIVKWLSTLQPSVVDLDVTIDDITAPTLLCILDNIKVTDHFDLDLKMSTPGFEYNKAIDIPSVIFCHTHLITLKSILNSSSRVIVLCESNLTFWDINSFLKHWLNGSNPKLEYISIRRSMKGNAIEEDIKEAFQIITKDLEVREHEENEKRPMRIAISLHRPSSYSPPNDWCYDIKKYQGRKKKMRKSDPKKLFGDKEPGKKVILVGGEMKSEEEERKDTKKKAGRETRRNRTVEKKPALAAGVVAVDTGMSVAMGLARVKTTGPEPQTVQMKEVVGRATKAGEEARVQQQLTEGGDPGSAPGPSTSHTGSPASGQPSSSATPRRSRRP</sequence>